<dbReference type="Pfam" id="PF04851">
    <property type="entry name" value="ResIII"/>
    <property type="match status" value="1"/>
</dbReference>
<evidence type="ECO:0000313" key="2">
    <source>
        <dbReference type="EMBL" id="MDR6222897.1"/>
    </source>
</evidence>
<evidence type="ECO:0000259" key="1">
    <source>
        <dbReference type="Pfam" id="PF04851"/>
    </source>
</evidence>
<keyword evidence="3" id="KW-1185">Reference proteome</keyword>
<dbReference type="GO" id="GO:0003677">
    <property type="term" value="F:DNA binding"/>
    <property type="evidence" value="ECO:0007669"/>
    <property type="project" value="InterPro"/>
</dbReference>
<reference evidence="2 3" key="1">
    <citation type="submission" date="2023-07" db="EMBL/GenBank/DDBJ databases">
        <title>Genomic Encyclopedia of Type Strains, Phase IV (KMG-IV): sequencing the most valuable type-strain genomes for metagenomic binning, comparative biology and taxonomic classification.</title>
        <authorList>
            <person name="Goeker M."/>
        </authorList>
    </citation>
    <scope>NUCLEOTIDE SEQUENCE [LARGE SCALE GENOMIC DNA]</scope>
    <source>
        <strain evidence="2 3">DSM 17273</strain>
    </source>
</reference>
<protein>
    <recommendedName>
        <fullName evidence="1">Helicase/UvrB N-terminal domain-containing protein</fullName>
    </recommendedName>
</protein>
<dbReference type="AlphaFoldDB" id="A0AA90TZJ7"/>
<comment type="caution">
    <text evidence="2">The sequence shown here is derived from an EMBL/GenBank/DDBJ whole genome shotgun (WGS) entry which is preliminary data.</text>
</comment>
<name>A0AA90TZJ7_9EURY</name>
<dbReference type="GO" id="GO:0016787">
    <property type="term" value="F:hydrolase activity"/>
    <property type="evidence" value="ECO:0007669"/>
    <property type="project" value="InterPro"/>
</dbReference>
<dbReference type="GO" id="GO:0005524">
    <property type="term" value="F:ATP binding"/>
    <property type="evidence" value="ECO:0007669"/>
    <property type="project" value="InterPro"/>
</dbReference>
<feature type="domain" description="Helicase/UvrB N-terminal" evidence="1">
    <location>
        <begin position="140"/>
        <end position="287"/>
    </location>
</feature>
<organism evidence="2 3">
    <name type="scientific">Methanococcoides alaskense</name>
    <dbReference type="NCBI Taxonomy" id="325778"/>
    <lineage>
        <taxon>Archaea</taxon>
        <taxon>Methanobacteriati</taxon>
        <taxon>Methanobacteriota</taxon>
        <taxon>Stenosarchaea group</taxon>
        <taxon>Methanomicrobia</taxon>
        <taxon>Methanosarcinales</taxon>
        <taxon>Methanosarcinaceae</taxon>
        <taxon>Methanococcoides</taxon>
    </lineage>
</organism>
<dbReference type="InterPro" id="IPR027417">
    <property type="entry name" value="P-loop_NTPase"/>
</dbReference>
<gene>
    <name evidence="2" type="ORF">J2750_001357</name>
</gene>
<dbReference type="Gene3D" id="3.40.50.300">
    <property type="entry name" value="P-loop containing nucleotide triphosphate hydrolases"/>
    <property type="match status" value="1"/>
</dbReference>
<dbReference type="RefSeq" id="WP_270096811.1">
    <property type="nucleotide sequence ID" value="NZ_JAQFFK010000005.1"/>
</dbReference>
<dbReference type="SUPFAM" id="SSF52540">
    <property type="entry name" value="P-loop containing nucleoside triphosphate hydrolases"/>
    <property type="match status" value="1"/>
</dbReference>
<dbReference type="InterPro" id="IPR006935">
    <property type="entry name" value="Helicase/UvrB_N"/>
</dbReference>
<proteinExistence type="predicted"/>
<sequence>MAKVQRKLQNYLILNKYMSSMFGFRDMKEFSALLKPIPDGLNYHKKLHFTEVLQNLKITDEFRQKLNLYDENIQEYLNHINQKRDPPIVLKYFQYMAILFTEIYLDKYYNEFNSLYSEFLTFVMALNKKENSKYPYPNKKAMQKLAFWSATGSGKTLLMHINFLQVQRYNNKKYDNFLLITPSEGLSTQHMDELLLSDIEHKKFETQKTLEDWSLKNPLKVIEITKIKSEVSSQDGKTIPVEAFEDDNIIFVDEGHKGHSTDAQTWKNMRKELVGKNGFTFEYSATFGEIIDKDETFNEYASSIIFDYRYKYFYEDGFGKDYSILNLHNKEDYGDEYFTGSLLSLYEQKVYFKNYGRQIKPFNLENPLMIFVGSSVSGKAKESDVLQVVKFLARFVNEKKNFKELIQNILTDKSSLVDTNDQPVFATKFPYLRRLNKIDKIEIHEIYEDILKVLFHVKTSKTLQFVEIKNADGEIGLKFDSEYFGVINIGDTSSFMKLIDKEEEDYFFIAQKSNFEQSLFKKIEKKNSPVNFLIGSKKFIEGWNSYRVSAMGLLNIGKKEGSQIIQLFGRGVRLKGYENYLKRSSAPEFKNGMLADVKIPDYLELLETLNIFGLNANYMETFKKSLKEEGIGEYERLTLKIKPTMPVSALYVPRSTKDESDFTKSIQITNFDKSIAKIKIDLSSKIDVLESREDIKQVDSSSPIKENTFSSELVDLFDMDYIYLELLKYKDLKKYTNLYFIKDDLSSVLYSPDKYSVLCKKEIIQLNETDELQKIQKLQDYAIQLLKSYLDKLYNHEKYHWYQENLQYETVSQEDESLIPKEYVFTINSDADTLIKDIDKFTSDLTSFIRVNSEDGNIMYEEDISFKHGMSNIMDFFAMNVHLFKPLIYKNVKAKDLEFIKISPVNLVESERDFIKQLNLYLENDSKALGFDEIYLLRNPSRKGIGFFETKNFYPDFILWTIKGDEQTINFIDPKGLVRVDHHDEKIGLYKEIKHIETDLKKKSKLNINLNSFILSRTNYSDLNWSESKDELMDKNILFLEDGADFLKQMFEKISS</sequence>
<accession>A0AA90TZJ7</accession>
<dbReference type="EMBL" id="JAVDQI010000004">
    <property type="protein sequence ID" value="MDR6222897.1"/>
    <property type="molecule type" value="Genomic_DNA"/>
</dbReference>
<dbReference type="Proteomes" id="UP001185015">
    <property type="component" value="Unassembled WGS sequence"/>
</dbReference>
<evidence type="ECO:0000313" key="3">
    <source>
        <dbReference type="Proteomes" id="UP001185015"/>
    </source>
</evidence>